<keyword evidence="1" id="KW-0678">Repressor</keyword>
<organism evidence="6 7">
    <name type="scientific">Niallia circulans</name>
    <name type="common">Bacillus circulans</name>
    <dbReference type="NCBI Taxonomy" id="1397"/>
    <lineage>
        <taxon>Bacteria</taxon>
        <taxon>Bacillati</taxon>
        <taxon>Bacillota</taxon>
        <taxon>Bacilli</taxon>
        <taxon>Bacillales</taxon>
        <taxon>Bacillaceae</taxon>
        <taxon>Niallia</taxon>
    </lineage>
</organism>
<dbReference type="Gene3D" id="1.10.260.40">
    <property type="entry name" value="lambda repressor-like DNA-binding domains"/>
    <property type="match status" value="1"/>
</dbReference>
<dbReference type="GeneID" id="56351952"/>
<gene>
    <name evidence="6" type="ORF">ABW02_05125</name>
</gene>
<dbReference type="PROSITE" id="PS50932">
    <property type="entry name" value="HTH_LACI_2"/>
    <property type="match status" value="1"/>
</dbReference>
<name>A0A0J1INJ6_NIACI</name>
<keyword evidence="7" id="KW-1185">Reference proteome</keyword>
<comment type="caution">
    <text evidence="6">The sequence shown here is derived from an EMBL/GenBank/DDBJ whole genome shotgun (WGS) entry which is preliminary data.</text>
</comment>
<sequence length="334" mass="38378">MAKVTMADVAKYAGVSKSTVSQYINKRYEYMGEDTRKKIKSAIEQLGYHPNYIARSLKQKKTSMIGIIVADIVHRFSTEICRSIEDYCFEHDYQAIICNADNNPKKERTYIETLRAKQVDGLIIFPTGQNTDIYAKMIEEDYPVVFMDRDIPEIDAPFILSTNVESSYHAIKLFLENGHRNIAILTQPLTISTRKERIEGYKKALLENSIDICEDNIISSEIENVKNELHHLFQKKNPPTAILAGNDLVFLETLAFLQEKKLRIPEDVSLIVFDNFPFAHLSNPPMTMIAQPAFEMGKKATEILLKQVNKEYFKVEKIIYPCELIVRQSSIKKI</sequence>
<proteinExistence type="predicted"/>
<accession>A0A0J1INJ6</accession>
<evidence type="ECO:0000256" key="1">
    <source>
        <dbReference type="ARBA" id="ARBA00022491"/>
    </source>
</evidence>
<evidence type="ECO:0000256" key="4">
    <source>
        <dbReference type="ARBA" id="ARBA00023163"/>
    </source>
</evidence>
<dbReference type="EMBL" id="LDPH01000003">
    <property type="protein sequence ID" value="KLV27536.1"/>
    <property type="molecule type" value="Genomic_DNA"/>
</dbReference>
<dbReference type="RefSeq" id="WP_047940855.1">
    <property type="nucleotide sequence ID" value="NZ_CP053989.1"/>
</dbReference>
<keyword evidence="3" id="KW-0238">DNA-binding</keyword>
<dbReference type="Gene3D" id="3.40.50.2300">
    <property type="match status" value="2"/>
</dbReference>
<dbReference type="GO" id="GO:0000976">
    <property type="term" value="F:transcription cis-regulatory region binding"/>
    <property type="evidence" value="ECO:0007669"/>
    <property type="project" value="TreeGrafter"/>
</dbReference>
<evidence type="ECO:0000313" key="7">
    <source>
        <dbReference type="Proteomes" id="UP000036045"/>
    </source>
</evidence>
<dbReference type="Pfam" id="PF00356">
    <property type="entry name" value="LacI"/>
    <property type="match status" value="1"/>
</dbReference>
<protein>
    <submittedName>
        <fullName evidence="6">LacI family transcriptional regulator</fullName>
    </submittedName>
</protein>
<keyword evidence="2" id="KW-0805">Transcription regulation</keyword>
<dbReference type="Pfam" id="PF00532">
    <property type="entry name" value="Peripla_BP_1"/>
    <property type="match status" value="1"/>
</dbReference>
<dbReference type="Proteomes" id="UP000036045">
    <property type="component" value="Unassembled WGS sequence"/>
</dbReference>
<dbReference type="SUPFAM" id="SSF53822">
    <property type="entry name" value="Periplasmic binding protein-like I"/>
    <property type="match status" value="1"/>
</dbReference>
<evidence type="ECO:0000313" key="6">
    <source>
        <dbReference type="EMBL" id="KLV27536.1"/>
    </source>
</evidence>
<dbReference type="SUPFAM" id="SSF47413">
    <property type="entry name" value="lambda repressor-like DNA-binding domains"/>
    <property type="match status" value="1"/>
</dbReference>
<dbReference type="OrthoDB" id="1639518at2"/>
<feature type="domain" description="HTH lacI-type" evidence="5">
    <location>
        <begin position="4"/>
        <end position="59"/>
    </location>
</feature>
<dbReference type="SMART" id="SM00354">
    <property type="entry name" value="HTH_LACI"/>
    <property type="match status" value="1"/>
</dbReference>
<dbReference type="InterPro" id="IPR000843">
    <property type="entry name" value="HTH_LacI"/>
</dbReference>
<dbReference type="AlphaFoldDB" id="A0A0J1INJ6"/>
<dbReference type="PANTHER" id="PTHR30146">
    <property type="entry name" value="LACI-RELATED TRANSCRIPTIONAL REPRESSOR"/>
    <property type="match status" value="1"/>
</dbReference>
<dbReference type="CDD" id="cd01392">
    <property type="entry name" value="HTH_LacI"/>
    <property type="match status" value="1"/>
</dbReference>
<evidence type="ECO:0000259" key="5">
    <source>
        <dbReference type="PROSITE" id="PS50932"/>
    </source>
</evidence>
<keyword evidence="4" id="KW-0804">Transcription</keyword>
<reference evidence="6 7" key="1">
    <citation type="submission" date="2015-05" db="EMBL/GenBank/DDBJ databases">
        <title>Whole genome sequence and identification of bacterial endophytes from Costus igneus.</title>
        <authorList>
            <person name="Lee Y.P."/>
            <person name="Gan H.M."/>
            <person name="Eng W."/>
            <person name="Wheatley M.S."/>
            <person name="Caraballo A."/>
            <person name="Polter S."/>
            <person name="Savka M.A."/>
            <person name="Hudson A.O."/>
        </authorList>
    </citation>
    <scope>NUCLEOTIDE SEQUENCE [LARGE SCALE GENOMIC DNA]</scope>
    <source>
        <strain evidence="6 7">RIT379</strain>
    </source>
</reference>
<evidence type="ECO:0000256" key="2">
    <source>
        <dbReference type="ARBA" id="ARBA00023015"/>
    </source>
</evidence>
<dbReference type="PROSITE" id="PS00356">
    <property type="entry name" value="HTH_LACI_1"/>
    <property type="match status" value="1"/>
</dbReference>
<dbReference type="CDD" id="cd19977">
    <property type="entry name" value="PBP1_EndR-like"/>
    <property type="match status" value="1"/>
</dbReference>
<dbReference type="InterPro" id="IPR028082">
    <property type="entry name" value="Peripla_BP_I"/>
</dbReference>
<dbReference type="PATRIC" id="fig|1397.4.peg.3128"/>
<dbReference type="InterPro" id="IPR010982">
    <property type="entry name" value="Lambda_DNA-bd_dom_sf"/>
</dbReference>
<dbReference type="InterPro" id="IPR001761">
    <property type="entry name" value="Peripla_BP/Lac1_sug-bd_dom"/>
</dbReference>
<dbReference type="PANTHER" id="PTHR30146:SF148">
    <property type="entry name" value="HTH-TYPE TRANSCRIPTIONAL REPRESSOR PURR-RELATED"/>
    <property type="match status" value="1"/>
</dbReference>
<dbReference type="GO" id="GO:0003700">
    <property type="term" value="F:DNA-binding transcription factor activity"/>
    <property type="evidence" value="ECO:0007669"/>
    <property type="project" value="TreeGrafter"/>
</dbReference>
<evidence type="ECO:0000256" key="3">
    <source>
        <dbReference type="ARBA" id="ARBA00023125"/>
    </source>
</evidence>